<keyword evidence="4 12" id="KW-1003">Cell membrane</keyword>
<feature type="transmembrane region" description="Helical" evidence="12">
    <location>
        <begin position="65"/>
        <end position="98"/>
    </location>
</feature>
<keyword evidence="9 12" id="KW-0472">Membrane</keyword>
<keyword evidence="7 12" id="KW-0653">Protein transport</keyword>
<dbReference type="InterPro" id="IPR005838">
    <property type="entry name" value="T3SS_IM_P"/>
</dbReference>
<dbReference type="PRINTS" id="PR00951">
    <property type="entry name" value="FLGBIOSNFLIP"/>
</dbReference>
<keyword evidence="11 12" id="KW-1006">Bacterial flagellum protein export</keyword>
<name>A0A437QJG1_9PROT</name>
<dbReference type="PROSITE" id="PS01060">
    <property type="entry name" value="FLIP_1"/>
    <property type="match status" value="1"/>
</dbReference>
<dbReference type="PRINTS" id="PR01302">
    <property type="entry name" value="TYPE3IMPPROT"/>
</dbReference>
<comment type="function">
    <text evidence="12">Plays a role in the flagellum-specific transport system.</text>
</comment>
<keyword evidence="8 12" id="KW-1133">Transmembrane helix</keyword>
<evidence type="ECO:0000256" key="2">
    <source>
        <dbReference type="ARBA" id="ARBA00021714"/>
    </source>
</evidence>
<evidence type="ECO:0000256" key="8">
    <source>
        <dbReference type="ARBA" id="ARBA00022989"/>
    </source>
</evidence>
<dbReference type="OrthoDB" id="9805111at2"/>
<comment type="subcellular location">
    <subcellularLocation>
        <location evidence="12">Cell membrane</location>
        <topology evidence="12">Multi-pass membrane protein</topology>
    </subcellularLocation>
    <subcellularLocation>
        <location evidence="12">Bacterial flagellum basal body</location>
    </subcellularLocation>
</comment>
<keyword evidence="5 12" id="KW-0812">Transmembrane</keyword>
<evidence type="ECO:0000256" key="6">
    <source>
        <dbReference type="ARBA" id="ARBA00022795"/>
    </source>
</evidence>
<dbReference type="InterPro" id="IPR005837">
    <property type="entry name" value="FliP"/>
</dbReference>
<evidence type="ECO:0000313" key="13">
    <source>
        <dbReference type="EMBL" id="RVU34644.1"/>
    </source>
</evidence>
<dbReference type="PROSITE" id="PS01061">
    <property type="entry name" value="FLIP_2"/>
    <property type="match status" value="1"/>
</dbReference>
<dbReference type="RefSeq" id="WP_127766660.1">
    <property type="nucleotide sequence ID" value="NZ_SADE01000003.1"/>
</dbReference>
<evidence type="ECO:0000256" key="10">
    <source>
        <dbReference type="ARBA" id="ARBA00023143"/>
    </source>
</evidence>
<evidence type="ECO:0000256" key="11">
    <source>
        <dbReference type="ARBA" id="ARBA00023225"/>
    </source>
</evidence>
<dbReference type="GO" id="GO:0044781">
    <property type="term" value="P:bacterial-type flagellum organization"/>
    <property type="evidence" value="ECO:0007669"/>
    <property type="project" value="UniProtKB-UniRule"/>
</dbReference>
<keyword evidence="10" id="KW-0975">Bacterial flagellum</keyword>
<dbReference type="NCBIfam" id="NF009438">
    <property type="entry name" value="PRK12797.1"/>
    <property type="match status" value="1"/>
</dbReference>
<evidence type="ECO:0000313" key="14">
    <source>
        <dbReference type="Proteomes" id="UP000287447"/>
    </source>
</evidence>
<keyword evidence="14" id="KW-1185">Reference proteome</keyword>
<accession>A0A437QJG1</accession>
<feature type="transmembrane region" description="Helical" evidence="12">
    <location>
        <begin position="26"/>
        <end position="45"/>
    </location>
</feature>
<evidence type="ECO:0000256" key="12">
    <source>
        <dbReference type="RuleBase" id="RU362069"/>
    </source>
</evidence>
<protein>
    <recommendedName>
        <fullName evidence="2 12">Flagellar biosynthetic protein FliP</fullName>
    </recommendedName>
</protein>
<proteinExistence type="inferred from homology"/>
<comment type="similarity">
    <text evidence="1 12">Belongs to the FliP/MopC/SpaP family.</text>
</comment>
<gene>
    <name evidence="12 13" type="primary">fliP</name>
    <name evidence="13" type="ORF">EOI86_17455</name>
</gene>
<evidence type="ECO:0000256" key="4">
    <source>
        <dbReference type="ARBA" id="ARBA00022475"/>
    </source>
</evidence>
<evidence type="ECO:0000256" key="3">
    <source>
        <dbReference type="ARBA" id="ARBA00022448"/>
    </source>
</evidence>
<evidence type="ECO:0000256" key="5">
    <source>
        <dbReference type="ARBA" id="ARBA00022692"/>
    </source>
</evidence>
<feature type="transmembrane region" description="Helical" evidence="12">
    <location>
        <begin position="209"/>
        <end position="229"/>
    </location>
</feature>
<keyword evidence="13" id="KW-0969">Cilium</keyword>
<dbReference type="PANTHER" id="PTHR30587">
    <property type="entry name" value="FLAGELLAR BIOSYNTHETIC PROTEIN FLIP"/>
    <property type="match status" value="1"/>
</dbReference>
<keyword evidence="13" id="KW-0282">Flagellum</keyword>
<organism evidence="13 14">
    <name type="scientific">Hwanghaeella grinnelliae</name>
    <dbReference type="NCBI Taxonomy" id="2500179"/>
    <lineage>
        <taxon>Bacteria</taxon>
        <taxon>Pseudomonadati</taxon>
        <taxon>Pseudomonadota</taxon>
        <taxon>Alphaproteobacteria</taxon>
        <taxon>Rhodospirillales</taxon>
        <taxon>Rhodospirillaceae</taxon>
        <taxon>Hwanghaeella</taxon>
    </lineage>
</organism>
<keyword evidence="13" id="KW-0966">Cell projection</keyword>
<dbReference type="GO" id="GO:0009425">
    <property type="term" value="C:bacterial-type flagellum basal body"/>
    <property type="evidence" value="ECO:0007669"/>
    <property type="project" value="UniProtKB-SubCell"/>
</dbReference>
<dbReference type="GO" id="GO:0009306">
    <property type="term" value="P:protein secretion"/>
    <property type="evidence" value="ECO:0007669"/>
    <property type="project" value="UniProtKB-UniRule"/>
</dbReference>
<keyword evidence="6 12" id="KW-1005">Bacterial flagellum biogenesis</keyword>
<sequence>MKRLHFGSSGHETSTLPLFRPHYRRALIWGSSISAALAVGLWAVPSLAQSLNIDIGEGGSVTGRLIQLVVLMTVISLAPSALVMVTSFTRLVIVLSLLRTAIGTQQSPPNTVMISLALFLTFFIMQPAFDQAYRTGIEPLIAEEISEEVAFERTMEPFHAFMMRHVREKDLALMMDIGQISAVESPEETPLRALVPAFMISELRRAFEIGFLVFVPFLVIDMVVASVLMSMGMMMLPPVMIALPFKLIFFVLVDGWYLVVGSLVQSFQPV</sequence>
<evidence type="ECO:0000256" key="7">
    <source>
        <dbReference type="ARBA" id="ARBA00022927"/>
    </source>
</evidence>
<dbReference type="Proteomes" id="UP000287447">
    <property type="component" value="Unassembled WGS sequence"/>
</dbReference>
<evidence type="ECO:0000256" key="9">
    <source>
        <dbReference type="ARBA" id="ARBA00023136"/>
    </source>
</evidence>
<reference evidence="14" key="1">
    <citation type="submission" date="2019-01" db="EMBL/GenBank/DDBJ databases">
        <title>Gri0909 isolated from a small marine red alga.</title>
        <authorList>
            <person name="Kim J."/>
            <person name="Jeong S.E."/>
            <person name="Jeon C.O."/>
        </authorList>
    </citation>
    <scope>NUCLEOTIDE SEQUENCE [LARGE SCALE GENOMIC DNA]</scope>
    <source>
        <strain evidence="14">Gri0909</strain>
    </source>
</reference>
<keyword evidence="3 12" id="KW-0813">Transport</keyword>
<dbReference type="NCBIfam" id="TIGR01103">
    <property type="entry name" value="fliP"/>
    <property type="match status" value="1"/>
</dbReference>
<comment type="caution">
    <text evidence="13">The sequence shown here is derived from an EMBL/GenBank/DDBJ whole genome shotgun (WGS) entry which is preliminary data.</text>
</comment>
<dbReference type="EMBL" id="SADE01000003">
    <property type="protein sequence ID" value="RVU34644.1"/>
    <property type="molecule type" value="Genomic_DNA"/>
</dbReference>
<feature type="transmembrane region" description="Helical" evidence="12">
    <location>
        <begin position="241"/>
        <end position="264"/>
    </location>
</feature>
<dbReference type="PANTHER" id="PTHR30587:SF0">
    <property type="entry name" value="FLAGELLAR BIOSYNTHETIC PROTEIN FLIP"/>
    <property type="match status" value="1"/>
</dbReference>
<evidence type="ECO:0000256" key="1">
    <source>
        <dbReference type="ARBA" id="ARBA00006257"/>
    </source>
</evidence>
<dbReference type="GO" id="GO:0005886">
    <property type="term" value="C:plasma membrane"/>
    <property type="evidence" value="ECO:0007669"/>
    <property type="project" value="UniProtKB-SubCell"/>
</dbReference>
<dbReference type="Pfam" id="PF00813">
    <property type="entry name" value="FliP"/>
    <property type="match status" value="1"/>
</dbReference>
<dbReference type="AlphaFoldDB" id="A0A437QJG1"/>